<evidence type="ECO:0000256" key="1">
    <source>
        <dbReference type="SAM" id="Phobius"/>
    </source>
</evidence>
<dbReference type="Proteomes" id="UP000299102">
    <property type="component" value="Unassembled WGS sequence"/>
</dbReference>
<dbReference type="EMBL" id="BGZK01000237">
    <property type="protein sequence ID" value="GBP30839.1"/>
    <property type="molecule type" value="Genomic_DNA"/>
</dbReference>
<proteinExistence type="predicted"/>
<evidence type="ECO:0000313" key="2">
    <source>
        <dbReference type="EMBL" id="GBP30839.1"/>
    </source>
</evidence>
<comment type="caution">
    <text evidence="2">The sequence shown here is derived from an EMBL/GenBank/DDBJ whole genome shotgun (WGS) entry which is preliminary data.</text>
</comment>
<reference evidence="2 3" key="1">
    <citation type="journal article" date="2019" name="Commun. Biol.">
        <title>The bagworm genome reveals a unique fibroin gene that provides high tensile strength.</title>
        <authorList>
            <person name="Kono N."/>
            <person name="Nakamura H."/>
            <person name="Ohtoshi R."/>
            <person name="Tomita M."/>
            <person name="Numata K."/>
            <person name="Arakawa K."/>
        </authorList>
    </citation>
    <scope>NUCLEOTIDE SEQUENCE [LARGE SCALE GENOMIC DNA]</scope>
</reference>
<sequence>MSHQCTNTDISAIQVDCKKLKFYEACLNIITHTNVTFRSRPVECEGCLLNETAKGAPPAKVIVTHTYWPLRYEIWNNTGRVCKATYHFEEYGEYEIDVGGIITGECLPRTVAEVDVAFLPILTTAVTLLLMLMAWYFMLWPKHASKYWWHLKKLNQ</sequence>
<gene>
    <name evidence="2" type="ORF">EVAR_82581_1</name>
</gene>
<accession>A0A4C1UX33</accession>
<keyword evidence="1" id="KW-0812">Transmembrane</keyword>
<organism evidence="2 3">
    <name type="scientific">Eumeta variegata</name>
    <name type="common">Bagworm moth</name>
    <name type="synonym">Eumeta japonica</name>
    <dbReference type="NCBI Taxonomy" id="151549"/>
    <lineage>
        <taxon>Eukaryota</taxon>
        <taxon>Metazoa</taxon>
        <taxon>Ecdysozoa</taxon>
        <taxon>Arthropoda</taxon>
        <taxon>Hexapoda</taxon>
        <taxon>Insecta</taxon>
        <taxon>Pterygota</taxon>
        <taxon>Neoptera</taxon>
        <taxon>Endopterygota</taxon>
        <taxon>Lepidoptera</taxon>
        <taxon>Glossata</taxon>
        <taxon>Ditrysia</taxon>
        <taxon>Tineoidea</taxon>
        <taxon>Psychidae</taxon>
        <taxon>Oiketicinae</taxon>
        <taxon>Eumeta</taxon>
    </lineage>
</organism>
<name>A0A4C1UX33_EUMVA</name>
<evidence type="ECO:0000313" key="3">
    <source>
        <dbReference type="Proteomes" id="UP000299102"/>
    </source>
</evidence>
<keyword evidence="1" id="KW-0472">Membrane</keyword>
<dbReference type="AlphaFoldDB" id="A0A4C1UX33"/>
<feature type="transmembrane region" description="Helical" evidence="1">
    <location>
        <begin position="117"/>
        <end position="139"/>
    </location>
</feature>
<keyword evidence="1" id="KW-1133">Transmembrane helix</keyword>
<protein>
    <submittedName>
        <fullName evidence="2">Uncharacterized protein</fullName>
    </submittedName>
</protein>
<keyword evidence="3" id="KW-1185">Reference proteome</keyword>